<dbReference type="AlphaFoldDB" id="A0A9D3PCH7"/>
<dbReference type="SUPFAM" id="SSF50978">
    <property type="entry name" value="WD40 repeat-like"/>
    <property type="match status" value="1"/>
</dbReference>
<dbReference type="GO" id="GO:0005697">
    <property type="term" value="C:telomerase holoenzyme complex"/>
    <property type="evidence" value="ECO:0007669"/>
    <property type="project" value="TreeGrafter"/>
</dbReference>
<gene>
    <name evidence="3" type="ORF">MATL_G00251820</name>
</gene>
<keyword evidence="4" id="KW-1185">Reference proteome</keyword>
<evidence type="ECO:0000259" key="2">
    <source>
        <dbReference type="Pfam" id="PF25048"/>
    </source>
</evidence>
<dbReference type="InterPro" id="IPR056828">
    <property type="entry name" value="Beta-prop_TEP1_C"/>
</dbReference>
<dbReference type="Gene3D" id="2.130.10.10">
    <property type="entry name" value="YVTN repeat-like/Quinoprotein amine dehydrogenase"/>
    <property type="match status" value="1"/>
</dbReference>
<evidence type="ECO:0000256" key="1">
    <source>
        <dbReference type="PROSITE-ProRule" id="PRU00221"/>
    </source>
</evidence>
<dbReference type="GO" id="GO:0003720">
    <property type="term" value="F:telomerase activity"/>
    <property type="evidence" value="ECO:0007669"/>
    <property type="project" value="TreeGrafter"/>
</dbReference>
<dbReference type="EMBL" id="JAFDVH010000024">
    <property type="protein sequence ID" value="KAG7454993.1"/>
    <property type="molecule type" value="Genomic_DNA"/>
</dbReference>
<dbReference type="SMART" id="SM00320">
    <property type="entry name" value="WD40"/>
    <property type="match status" value="1"/>
</dbReference>
<dbReference type="Proteomes" id="UP001046870">
    <property type="component" value="Chromosome 24"/>
</dbReference>
<feature type="repeat" description="WD" evidence="1">
    <location>
        <begin position="92"/>
        <end position="131"/>
    </location>
</feature>
<dbReference type="PANTHER" id="PTHR44791:SF1">
    <property type="entry name" value="TELOMERASE PROTEIN COMPONENT 1"/>
    <property type="match status" value="1"/>
</dbReference>
<protein>
    <recommendedName>
        <fullName evidence="2">TEP-1 C-terminal beta-propeller domain-containing protein</fullName>
    </recommendedName>
</protein>
<dbReference type="InterPro" id="IPR052652">
    <property type="entry name" value="Telomerase_Complex_Comp"/>
</dbReference>
<name>A0A9D3PCH7_MEGAT</name>
<dbReference type="Pfam" id="PF25048">
    <property type="entry name" value="Beta-prop_TEP1_C"/>
    <property type="match status" value="1"/>
</dbReference>
<comment type="caution">
    <text evidence="3">The sequence shown here is derived from an EMBL/GenBank/DDBJ whole genome shotgun (WGS) entry which is preliminary data.</text>
</comment>
<reference evidence="3" key="1">
    <citation type="submission" date="2021-01" db="EMBL/GenBank/DDBJ databases">
        <authorList>
            <person name="Zahm M."/>
            <person name="Roques C."/>
            <person name="Cabau C."/>
            <person name="Klopp C."/>
            <person name="Donnadieu C."/>
            <person name="Jouanno E."/>
            <person name="Lampietro C."/>
            <person name="Louis A."/>
            <person name="Herpin A."/>
            <person name="Echchiki A."/>
            <person name="Berthelot C."/>
            <person name="Parey E."/>
            <person name="Roest-Crollius H."/>
            <person name="Braasch I."/>
            <person name="Postlethwait J."/>
            <person name="Bobe J."/>
            <person name="Montfort J."/>
            <person name="Bouchez O."/>
            <person name="Begum T."/>
            <person name="Mejri S."/>
            <person name="Adams A."/>
            <person name="Chen W.-J."/>
            <person name="Guiguen Y."/>
        </authorList>
    </citation>
    <scope>NUCLEOTIDE SEQUENCE</scope>
    <source>
        <strain evidence="3">YG-15Mar2019-1</strain>
        <tissue evidence="3">Brain</tissue>
    </source>
</reference>
<dbReference type="PROSITE" id="PS50082">
    <property type="entry name" value="WD_REPEATS_2"/>
    <property type="match status" value="1"/>
</dbReference>
<dbReference type="GO" id="GO:0070034">
    <property type="term" value="F:telomerase RNA binding"/>
    <property type="evidence" value="ECO:0007669"/>
    <property type="project" value="TreeGrafter"/>
</dbReference>
<dbReference type="PANTHER" id="PTHR44791">
    <property type="entry name" value="TELOMERASE PROTEIN COMPONENT 1 TEP1"/>
    <property type="match status" value="1"/>
</dbReference>
<dbReference type="InterPro" id="IPR036322">
    <property type="entry name" value="WD40_repeat_dom_sf"/>
</dbReference>
<dbReference type="InterPro" id="IPR001680">
    <property type="entry name" value="WD40_rpt"/>
</dbReference>
<feature type="domain" description="TEP-1 C-terminal beta-propeller" evidence="2">
    <location>
        <begin position="95"/>
        <end position="165"/>
    </location>
</feature>
<dbReference type="InterPro" id="IPR015943">
    <property type="entry name" value="WD40/YVTN_repeat-like_dom_sf"/>
</dbReference>
<evidence type="ECO:0000313" key="4">
    <source>
        <dbReference type="Proteomes" id="UP001046870"/>
    </source>
</evidence>
<proteinExistence type="predicted"/>
<organism evidence="3 4">
    <name type="scientific">Megalops atlanticus</name>
    <name type="common">Tarpon</name>
    <name type="synonym">Clupea gigantea</name>
    <dbReference type="NCBI Taxonomy" id="7932"/>
    <lineage>
        <taxon>Eukaryota</taxon>
        <taxon>Metazoa</taxon>
        <taxon>Chordata</taxon>
        <taxon>Craniata</taxon>
        <taxon>Vertebrata</taxon>
        <taxon>Euteleostomi</taxon>
        <taxon>Actinopterygii</taxon>
        <taxon>Neopterygii</taxon>
        <taxon>Teleostei</taxon>
        <taxon>Elopiformes</taxon>
        <taxon>Megalopidae</taxon>
        <taxon>Megalops</taxon>
    </lineage>
</organism>
<dbReference type="OrthoDB" id="427368at2759"/>
<accession>A0A9D3PCH7</accession>
<dbReference type="GO" id="GO:0000722">
    <property type="term" value="P:telomere maintenance via recombination"/>
    <property type="evidence" value="ECO:0007669"/>
    <property type="project" value="TreeGrafter"/>
</dbReference>
<sequence length="167" mass="18667">MTRRAPGCWERRRGGRMGLAFTFALGSGSELETSFCSSSLDMRETNENPDRKHKKAWISAAVIDRELVVCGDSMGNMWFNQPPNLSTWSSKKPAHSGWVSVLRITDDTIISASHDRSVKLWDRQTKKQVGMFLCAAPVVSLEVNPCRPSELVCGDALGGIYFLTWRN</sequence>
<keyword evidence="1" id="KW-0853">WD repeat</keyword>
<evidence type="ECO:0000313" key="3">
    <source>
        <dbReference type="EMBL" id="KAG7454993.1"/>
    </source>
</evidence>
<dbReference type="PROSITE" id="PS50294">
    <property type="entry name" value="WD_REPEATS_REGION"/>
    <property type="match status" value="1"/>
</dbReference>